<feature type="compositionally biased region" description="Low complexity" evidence="3">
    <location>
        <begin position="23"/>
        <end position="35"/>
    </location>
</feature>
<sequence length="864" mass="96280">MPPKTAKRGSASSASKRGGRGSRGTPKGAQSQQQQQHHEAAGEAVKVEEKQPMVVDEEQHKVVEEENPVVEEKRLVVEEKESVVVVEDKSIDMNQMAPEAVEEASHVTNGLLPVAKNDEEEVKESIDEYEKDERLDLEDNDPEYEAEEYGGVDYDEKEIEQDEGHEVGNEVEEEEAEDNVGEEEGDTGDEEVEDVHDEIEGEEEHEHAGEEHEHPDFADVEEEEHREVVKERRKRKEFEVFVGGLDKDATESDLRKVFGEVGVVTEVRLMMNPQTKKNKGFAFLRFETVEQAKRAVSELRNPVINGKQCGVTPSQDSDTLYLGNICKTWTKEALKEKLKHYGVTNVEDLTLVEDTNDEGKNRGFAFLEFSSRSDAMDAFKRLQKRDVVFGVDKPAKISFADSFIDPGDEIMAQVKTVFIDALPPSWDEDYVRNLLKKYGEIEKIELARNMPAARRKDYGFVTFGTHDAAVKCADSITGTELGEGDKKAKVRARLSRPLQRGRGKHVSRGDYRSGRGSGIMTRPAWSRPAPRTFPSRGVRGVGSRAPPVRPVSVRDRRPIMSMPARSRPVPPPSRSYDRRPVAPPYPKSSMKRDYGRREDIPPPRSRVAVDYGSRVASERRPSYRDYPSRNPGYTELPRSTSRAAPRRGYVDDGYGQRFERPPPPPPPPHLSYREGRSRDYDALSGSKRSYASIDDVPPRYADTGARQSRARLDYDYGGSASQYGDAYGDRLGRSSLGYGGGSRSSISGQDSHGMYSSRQGMGYGGGSFGGSDVGGMLVAAHTHQCILAGVWVVVAVIWVVVDRDLIIERDQARDATCLIKASWILPAEFINKLGLKALEAIAYGMGSKLSSSSCLVTPYIHMEV</sequence>
<dbReference type="FunFam" id="3.30.70.330:FF:000187">
    <property type="entry name" value="Heterogeneous nuclear ribonucleoprotein Q"/>
    <property type="match status" value="1"/>
</dbReference>
<dbReference type="AlphaFoldDB" id="A0A371F0U7"/>
<dbReference type="Gene3D" id="3.30.70.330">
    <property type="match status" value="3"/>
</dbReference>
<evidence type="ECO:0000313" key="6">
    <source>
        <dbReference type="EMBL" id="RDX71915.1"/>
    </source>
</evidence>
<dbReference type="PROSITE" id="PS50102">
    <property type="entry name" value="RRM"/>
    <property type="match status" value="3"/>
</dbReference>
<dbReference type="InterPro" id="IPR000504">
    <property type="entry name" value="RRM_dom"/>
</dbReference>
<dbReference type="InterPro" id="IPR035979">
    <property type="entry name" value="RBD_domain_sf"/>
</dbReference>
<comment type="caution">
    <text evidence="6">The sequence shown here is derived from an EMBL/GenBank/DDBJ whole genome shotgun (WGS) entry which is preliminary data.</text>
</comment>
<dbReference type="SMART" id="SM00360">
    <property type="entry name" value="RRM"/>
    <property type="match status" value="3"/>
</dbReference>
<feature type="compositionally biased region" description="Basic and acidic residues" evidence="3">
    <location>
        <begin position="671"/>
        <end position="681"/>
    </location>
</feature>
<dbReference type="STRING" id="157652.A0A371F0U7"/>
<reference evidence="6" key="1">
    <citation type="submission" date="2018-05" db="EMBL/GenBank/DDBJ databases">
        <title>Draft genome of Mucuna pruriens seed.</title>
        <authorList>
            <person name="Nnadi N.E."/>
            <person name="Vos R."/>
            <person name="Hasami M.H."/>
            <person name="Devisetty U.K."/>
            <person name="Aguiy J.C."/>
        </authorList>
    </citation>
    <scope>NUCLEOTIDE SEQUENCE [LARGE SCALE GENOMIC DNA]</scope>
    <source>
        <strain evidence="6">JCA_2017</strain>
    </source>
</reference>
<dbReference type="InterPro" id="IPR012677">
    <property type="entry name" value="Nucleotide-bd_a/b_plait_sf"/>
</dbReference>
<protein>
    <submittedName>
        <fullName evidence="6">Heterogeneous nuclear ribonucleoprotein Q</fullName>
    </submittedName>
</protein>
<feature type="region of interest" description="Disordered" evidence="3">
    <location>
        <begin position="1"/>
        <end position="66"/>
    </location>
</feature>
<evidence type="ECO:0000256" key="4">
    <source>
        <dbReference type="SAM" id="Phobius"/>
    </source>
</evidence>
<dbReference type="EMBL" id="QJKJ01011139">
    <property type="protein sequence ID" value="RDX71915.1"/>
    <property type="molecule type" value="Genomic_DNA"/>
</dbReference>
<gene>
    <name evidence="6" type="primary">Syncrip</name>
    <name evidence="6" type="ORF">CR513_48667</name>
</gene>
<feature type="domain" description="RRM" evidence="5">
    <location>
        <begin position="318"/>
        <end position="402"/>
    </location>
</feature>
<feature type="compositionally biased region" description="Basic residues" evidence="3">
    <location>
        <begin position="496"/>
        <end position="506"/>
    </location>
</feature>
<keyword evidence="7" id="KW-1185">Reference proteome</keyword>
<organism evidence="6 7">
    <name type="scientific">Mucuna pruriens</name>
    <name type="common">Velvet bean</name>
    <name type="synonym">Dolichos pruriens</name>
    <dbReference type="NCBI Taxonomy" id="157652"/>
    <lineage>
        <taxon>Eukaryota</taxon>
        <taxon>Viridiplantae</taxon>
        <taxon>Streptophyta</taxon>
        <taxon>Embryophyta</taxon>
        <taxon>Tracheophyta</taxon>
        <taxon>Spermatophyta</taxon>
        <taxon>Magnoliopsida</taxon>
        <taxon>eudicotyledons</taxon>
        <taxon>Gunneridae</taxon>
        <taxon>Pentapetalae</taxon>
        <taxon>rosids</taxon>
        <taxon>fabids</taxon>
        <taxon>Fabales</taxon>
        <taxon>Fabaceae</taxon>
        <taxon>Papilionoideae</taxon>
        <taxon>50 kb inversion clade</taxon>
        <taxon>NPAAA clade</taxon>
        <taxon>indigoferoid/millettioid clade</taxon>
        <taxon>Phaseoleae</taxon>
        <taxon>Mucuna</taxon>
    </lineage>
</organism>
<feature type="compositionally biased region" description="Acidic residues" evidence="3">
    <location>
        <begin position="169"/>
        <end position="203"/>
    </location>
</feature>
<dbReference type="OrthoDB" id="3800936at2759"/>
<accession>A0A371F0U7</accession>
<evidence type="ECO:0000256" key="3">
    <source>
        <dbReference type="SAM" id="MobiDB-lite"/>
    </source>
</evidence>
<feature type="compositionally biased region" description="Acidic residues" evidence="3">
    <location>
        <begin position="135"/>
        <end position="161"/>
    </location>
</feature>
<dbReference type="GO" id="GO:0003723">
    <property type="term" value="F:RNA binding"/>
    <property type="evidence" value="ECO:0007669"/>
    <property type="project" value="UniProtKB-UniRule"/>
</dbReference>
<dbReference type="PANTHER" id="PTHR21245">
    <property type="entry name" value="HETEROGENEOUS NUCLEAR RIBONUCLEOPROTEIN"/>
    <property type="match status" value="1"/>
</dbReference>
<keyword evidence="4" id="KW-0472">Membrane</keyword>
<feature type="compositionally biased region" description="Low complexity" evidence="3">
    <location>
        <begin position="534"/>
        <end position="546"/>
    </location>
</feature>
<keyword evidence="1 2" id="KW-0694">RNA-binding</keyword>
<evidence type="ECO:0000256" key="2">
    <source>
        <dbReference type="PROSITE-ProRule" id="PRU00176"/>
    </source>
</evidence>
<evidence type="ECO:0000313" key="7">
    <source>
        <dbReference type="Proteomes" id="UP000257109"/>
    </source>
</evidence>
<feature type="compositionally biased region" description="Basic and acidic residues" evidence="3">
    <location>
        <begin position="590"/>
        <end position="601"/>
    </location>
</feature>
<feature type="compositionally biased region" description="Basic and acidic residues" evidence="3">
    <location>
        <begin position="123"/>
        <end position="134"/>
    </location>
</feature>
<dbReference type="FunFam" id="3.30.70.330:FF:000310">
    <property type="entry name" value="RNA recognition water-stress protein1"/>
    <property type="match status" value="1"/>
</dbReference>
<dbReference type="SUPFAM" id="SSF54928">
    <property type="entry name" value="RNA-binding domain, RBD"/>
    <property type="match status" value="2"/>
</dbReference>
<feature type="region of interest" description="Disordered" evidence="3">
    <location>
        <begin position="496"/>
        <end position="707"/>
    </location>
</feature>
<dbReference type="GO" id="GO:1990904">
    <property type="term" value="C:ribonucleoprotein complex"/>
    <property type="evidence" value="ECO:0007669"/>
    <property type="project" value="UniProtKB-KW"/>
</dbReference>
<evidence type="ECO:0000256" key="1">
    <source>
        <dbReference type="ARBA" id="ARBA00022884"/>
    </source>
</evidence>
<dbReference type="Pfam" id="PF00076">
    <property type="entry name" value="RRM_1"/>
    <property type="match status" value="3"/>
</dbReference>
<feature type="compositionally biased region" description="Basic and acidic residues" evidence="3">
    <location>
        <begin position="616"/>
        <end position="627"/>
    </location>
</feature>
<feature type="compositionally biased region" description="Basic and acidic residues" evidence="3">
    <location>
        <begin position="204"/>
        <end position="229"/>
    </location>
</feature>
<feature type="domain" description="RRM" evidence="5">
    <location>
        <begin position="415"/>
        <end position="497"/>
    </location>
</feature>
<dbReference type="CDD" id="cd00590">
    <property type="entry name" value="RRM_SF"/>
    <property type="match status" value="3"/>
</dbReference>
<keyword evidence="4" id="KW-1133">Transmembrane helix</keyword>
<feature type="region of interest" description="Disordered" evidence="3">
    <location>
        <begin position="106"/>
        <end position="229"/>
    </location>
</feature>
<feature type="transmembrane region" description="Helical" evidence="4">
    <location>
        <begin position="781"/>
        <end position="801"/>
    </location>
</feature>
<keyword evidence="4" id="KW-0812">Transmembrane</keyword>
<feature type="compositionally biased region" description="Basic and acidic residues" evidence="3">
    <location>
        <begin position="36"/>
        <end position="66"/>
    </location>
</feature>
<feature type="domain" description="RRM" evidence="5">
    <location>
        <begin position="238"/>
        <end position="316"/>
    </location>
</feature>
<proteinExistence type="predicted"/>
<keyword evidence="6" id="KW-0687">Ribonucleoprotein</keyword>
<dbReference type="Proteomes" id="UP000257109">
    <property type="component" value="Unassembled WGS sequence"/>
</dbReference>
<dbReference type="FunFam" id="3.30.70.330:FF:000806">
    <property type="entry name" value="Heterogeneous nuclear ribonucleoprotein Q isoform A"/>
    <property type="match status" value="1"/>
</dbReference>
<evidence type="ECO:0000259" key="5">
    <source>
        <dbReference type="PROSITE" id="PS50102"/>
    </source>
</evidence>
<name>A0A371F0U7_MUCPR</name>